<reference evidence="4" key="1">
    <citation type="journal article" date="2015" name="PLoS Genet.">
        <title>Genome Sequence and Transcriptome Analyses of Chrysochromulina tobin: Metabolic Tools for Enhanced Algal Fitness in the Prominent Order Prymnesiales (Haptophyceae).</title>
        <authorList>
            <person name="Hovde B.T."/>
            <person name="Deodato C.R."/>
            <person name="Hunsperger H.M."/>
            <person name="Ryken S.A."/>
            <person name="Yost W."/>
            <person name="Jha R.K."/>
            <person name="Patterson J."/>
            <person name="Monnat R.J. Jr."/>
            <person name="Barlow S.B."/>
            <person name="Starkenburg S.R."/>
            <person name="Cattolico R.A."/>
        </authorList>
    </citation>
    <scope>NUCLEOTIDE SEQUENCE</scope>
    <source>
        <strain evidence="4">CCMP291</strain>
    </source>
</reference>
<feature type="compositionally biased region" description="Basic and acidic residues" evidence="1">
    <location>
        <begin position="297"/>
        <end position="320"/>
    </location>
</feature>
<feature type="compositionally biased region" description="Pro residues" evidence="1">
    <location>
        <begin position="60"/>
        <end position="70"/>
    </location>
</feature>
<dbReference type="Pfam" id="PF10184">
    <property type="entry name" value="DUF2358"/>
    <property type="match status" value="1"/>
</dbReference>
<feature type="region of interest" description="Disordered" evidence="1">
    <location>
        <begin position="258"/>
        <end position="334"/>
    </location>
</feature>
<dbReference type="Gene3D" id="3.10.450.50">
    <property type="match status" value="1"/>
</dbReference>
<dbReference type="PANTHER" id="PTHR31094:SF2">
    <property type="entry name" value="RIKEN CDNA 2310061I04 GENE"/>
    <property type="match status" value="1"/>
</dbReference>
<feature type="compositionally biased region" description="Low complexity" evidence="1">
    <location>
        <begin position="258"/>
        <end position="269"/>
    </location>
</feature>
<dbReference type="EMBL" id="JWZX01003152">
    <property type="protein sequence ID" value="KOO23847.1"/>
    <property type="molecule type" value="Genomic_DNA"/>
</dbReference>
<dbReference type="OrthoDB" id="44820at2759"/>
<feature type="chain" id="PRO_5013198340" evidence="2">
    <location>
        <begin position="16"/>
        <end position="402"/>
    </location>
</feature>
<dbReference type="PANTHER" id="PTHR31094">
    <property type="entry name" value="RIKEN CDNA 2310061I04 GENE"/>
    <property type="match status" value="1"/>
</dbReference>
<feature type="region of interest" description="Disordered" evidence="1">
    <location>
        <begin position="19"/>
        <end position="70"/>
    </location>
</feature>
<name>A0A0M0JBU2_9EUKA</name>
<organism evidence="3 4">
    <name type="scientific">Chrysochromulina tobinii</name>
    <dbReference type="NCBI Taxonomy" id="1460289"/>
    <lineage>
        <taxon>Eukaryota</taxon>
        <taxon>Haptista</taxon>
        <taxon>Haptophyta</taxon>
        <taxon>Prymnesiophyceae</taxon>
        <taxon>Prymnesiales</taxon>
        <taxon>Chrysochromulinaceae</taxon>
        <taxon>Chrysochromulina</taxon>
    </lineage>
</organism>
<dbReference type="AlphaFoldDB" id="A0A0M0JBU2"/>
<keyword evidence="2" id="KW-0732">Signal</keyword>
<sequence length="402" mass="43859">MRLLALFLALESVAAFSGGARPPTGVSSTSSSSDSSNARLDRLEIAAVPRATPKKESTPEPLPLWGLPPPPEQRGPSVFKLNQGRAIDVLRHDYPRLFTERPDMSIFTDNIELHDPSGKRLAGKKQYERVFDALRFLRRTTMQDAQVGIRLVADDKSIRVRWNAKLWMRDPATGLTTLVNGEPALVHIDGVSVYDLDKDGLIRQHRLENIVLTGQEPLATPIQLAFAWPATGYATPQAAVPFFQPLADALLNFGFSSTSSGASEAGTEGTESEDGRRAAPTRRAPPPQASASDDETPLERAARERAEDAAKQQRLRDLRTPKTAPKSGVDLFGLTGPQSCETSYDCDAPMVCCDLLFATVCCTGGLLIPTADRRMQGSLQRQAIPIPVERDRAPQPPRYPGQ</sequence>
<keyword evidence="4" id="KW-1185">Reference proteome</keyword>
<dbReference type="Proteomes" id="UP000037460">
    <property type="component" value="Unassembled WGS sequence"/>
</dbReference>
<dbReference type="SUPFAM" id="SSF54427">
    <property type="entry name" value="NTF2-like"/>
    <property type="match status" value="1"/>
</dbReference>
<evidence type="ECO:0000313" key="3">
    <source>
        <dbReference type="EMBL" id="KOO23847.1"/>
    </source>
</evidence>
<comment type="caution">
    <text evidence="3">The sequence shown here is derived from an EMBL/GenBank/DDBJ whole genome shotgun (WGS) entry which is preliminary data.</text>
</comment>
<accession>A0A0M0JBU2</accession>
<evidence type="ECO:0000313" key="4">
    <source>
        <dbReference type="Proteomes" id="UP000037460"/>
    </source>
</evidence>
<protein>
    <submittedName>
        <fullName evidence="3">Uncharacterized protein</fullName>
    </submittedName>
</protein>
<gene>
    <name evidence="3" type="ORF">Ctob_000770</name>
</gene>
<dbReference type="InterPro" id="IPR032710">
    <property type="entry name" value="NTF2-like_dom_sf"/>
</dbReference>
<feature type="signal peptide" evidence="2">
    <location>
        <begin position="1"/>
        <end position="15"/>
    </location>
</feature>
<feature type="compositionally biased region" description="Low complexity" evidence="1">
    <location>
        <begin position="27"/>
        <end position="36"/>
    </location>
</feature>
<evidence type="ECO:0000256" key="1">
    <source>
        <dbReference type="SAM" id="MobiDB-lite"/>
    </source>
</evidence>
<proteinExistence type="predicted"/>
<dbReference type="InterPro" id="IPR018790">
    <property type="entry name" value="DUF2358"/>
</dbReference>
<evidence type="ECO:0000256" key="2">
    <source>
        <dbReference type="SAM" id="SignalP"/>
    </source>
</evidence>